<dbReference type="AlphaFoldDB" id="A0A2G2YN38"/>
<name>A0A2G2YN38_CAPAN</name>
<feature type="compositionally biased region" description="Polar residues" evidence="1">
    <location>
        <begin position="91"/>
        <end position="104"/>
    </location>
</feature>
<feature type="region of interest" description="Disordered" evidence="1">
    <location>
        <begin position="71"/>
        <end position="106"/>
    </location>
</feature>
<dbReference type="Proteomes" id="UP000222542">
    <property type="component" value="Unassembled WGS sequence"/>
</dbReference>
<evidence type="ECO:0000256" key="1">
    <source>
        <dbReference type="SAM" id="MobiDB-lite"/>
    </source>
</evidence>
<feature type="region of interest" description="Disordered" evidence="1">
    <location>
        <begin position="1"/>
        <end position="22"/>
    </location>
</feature>
<evidence type="ECO:0000313" key="2">
    <source>
        <dbReference type="EMBL" id="PHT71150.1"/>
    </source>
</evidence>
<evidence type="ECO:0000313" key="3">
    <source>
        <dbReference type="Proteomes" id="UP000222542"/>
    </source>
</evidence>
<comment type="caution">
    <text evidence="2">The sequence shown here is derived from an EMBL/GenBank/DDBJ whole genome shotgun (WGS) entry which is preliminary data.</text>
</comment>
<protein>
    <recommendedName>
        <fullName evidence="4">Transcription repressor</fullName>
    </recommendedName>
</protein>
<proteinExistence type="predicted"/>
<feature type="compositionally biased region" description="Low complexity" evidence="1">
    <location>
        <begin position="1"/>
        <end position="13"/>
    </location>
</feature>
<accession>A0A2G2YN38</accession>
<reference evidence="2 3" key="1">
    <citation type="journal article" date="2014" name="Nat. Genet.">
        <title>Genome sequence of the hot pepper provides insights into the evolution of pungency in Capsicum species.</title>
        <authorList>
            <person name="Kim S."/>
            <person name="Park M."/>
            <person name="Yeom S.I."/>
            <person name="Kim Y.M."/>
            <person name="Lee J.M."/>
            <person name="Lee H.A."/>
            <person name="Seo E."/>
            <person name="Choi J."/>
            <person name="Cheong K."/>
            <person name="Kim K.T."/>
            <person name="Jung K."/>
            <person name="Lee G.W."/>
            <person name="Oh S.K."/>
            <person name="Bae C."/>
            <person name="Kim S.B."/>
            <person name="Lee H.Y."/>
            <person name="Kim S.Y."/>
            <person name="Kim M.S."/>
            <person name="Kang B.C."/>
            <person name="Jo Y.D."/>
            <person name="Yang H.B."/>
            <person name="Jeong H.J."/>
            <person name="Kang W.H."/>
            <person name="Kwon J.K."/>
            <person name="Shin C."/>
            <person name="Lim J.Y."/>
            <person name="Park J.H."/>
            <person name="Huh J.H."/>
            <person name="Kim J.S."/>
            <person name="Kim B.D."/>
            <person name="Cohen O."/>
            <person name="Paran I."/>
            <person name="Suh M.C."/>
            <person name="Lee S.B."/>
            <person name="Kim Y.K."/>
            <person name="Shin Y."/>
            <person name="Noh S.J."/>
            <person name="Park J."/>
            <person name="Seo Y.S."/>
            <person name="Kwon S.Y."/>
            <person name="Kim H.A."/>
            <person name="Park J.M."/>
            <person name="Kim H.J."/>
            <person name="Choi S.B."/>
            <person name="Bosland P.W."/>
            <person name="Reeves G."/>
            <person name="Jo S.H."/>
            <person name="Lee B.W."/>
            <person name="Cho H.T."/>
            <person name="Choi H.S."/>
            <person name="Lee M.S."/>
            <person name="Yu Y."/>
            <person name="Do Choi Y."/>
            <person name="Park B.S."/>
            <person name="van Deynze A."/>
            <person name="Ashrafi H."/>
            <person name="Hill T."/>
            <person name="Kim W.T."/>
            <person name="Pai H.S."/>
            <person name="Ahn H.K."/>
            <person name="Yeam I."/>
            <person name="Giovannoni J.J."/>
            <person name="Rose J.K."/>
            <person name="Sorensen I."/>
            <person name="Lee S.J."/>
            <person name="Kim R.W."/>
            <person name="Choi I.Y."/>
            <person name="Choi B.S."/>
            <person name="Lim J.S."/>
            <person name="Lee Y.H."/>
            <person name="Choi D."/>
        </authorList>
    </citation>
    <scope>NUCLEOTIDE SEQUENCE [LARGE SCALE GENOMIC DNA]</scope>
    <source>
        <strain evidence="3">cv. CM334</strain>
    </source>
</reference>
<sequence>MEKSSSILEVSSSKNNGGNNTFEFQPFSDSSCVTMTMMNSIDPFGNFKKSMGIMVEANQGIETSSILEVGSSSKSDNCSNKNSKKSVNDIVESNQEPKTSSLLEVSSKGDGLDFIPFNDSPVIA</sequence>
<organism evidence="2 3">
    <name type="scientific">Capsicum annuum</name>
    <name type="common">Capsicum pepper</name>
    <dbReference type="NCBI Taxonomy" id="4072"/>
    <lineage>
        <taxon>Eukaryota</taxon>
        <taxon>Viridiplantae</taxon>
        <taxon>Streptophyta</taxon>
        <taxon>Embryophyta</taxon>
        <taxon>Tracheophyta</taxon>
        <taxon>Spermatophyta</taxon>
        <taxon>Magnoliopsida</taxon>
        <taxon>eudicotyledons</taxon>
        <taxon>Gunneridae</taxon>
        <taxon>Pentapetalae</taxon>
        <taxon>asterids</taxon>
        <taxon>lamiids</taxon>
        <taxon>Solanales</taxon>
        <taxon>Solanaceae</taxon>
        <taxon>Solanoideae</taxon>
        <taxon>Capsiceae</taxon>
        <taxon>Capsicum</taxon>
    </lineage>
</organism>
<gene>
    <name evidence="2" type="ORF">T459_26254</name>
</gene>
<evidence type="ECO:0008006" key="4">
    <source>
        <dbReference type="Google" id="ProtNLM"/>
    </source>
</evidence>
<feature type="compositionally biased region" description="Low complexity" evidence="1">
    <location>
        <begin position="71"/>
        <end position="81"/>
    </location>
</feature>
<reference evidence="2 3" key="2">
    <citation type="journal article" date="2017" name="Genome Biol.">
        <title>New reference genome sequences of hot pepper reveal the massive evolution of plant disease-resistance genes by retroduplication.</title>
        <authorList>
            <person name="Kim S."/>
            <person name="Park J."/>
            <person name="Yeom S.I."/>
            <person name="Kim Y.M."/>
            <person name="Seo E."/>
            <person name="Kim K.T."/>
            <person name="Kim M.S."/>
            <person name="Lee J.M."/>
            <person name="Cheong K."/>
            <person name="Shin H.S."/>
            <person name="Kim S.B."/>
            <person name="Han K."/>
            <person name="Lee J."/>
            <person name="Park M."/>
            <person name="Lee H.A."/>
            <person name="Lee H.Y."/>
            <person name="Lee Y."/>
            <person name="Oh S."/>
            <person name="Lee J.H."/>
            <person name="Choi E."/>
            <person name="Choi E."/>
            <person name="Lee S.E."/>
            <person name="Jeon J."/>
            <person name="Kim H."/>
            <person name="Choi G."/>
            <person name="Song H."/>
            <person name="Lee J."/>
            <person name="Lee S.C."/>
            <person name="Kwon J.K."/>
            <person name="Lee H.Y."/>
            <person name="Koo N."/>
            <person name="Hong Y."/>
            <person name="Kim R.W."/>
            <person name="Kang W.H."/>
            <person name="Huh J.H."/>
            <person name="Kang B.C."/>
            <person name="Yang T.J."/>
            <person name="Lee Y.H."/>
            <person name="Bennetzen J.L."/>
            <person name="Choi D."/>
        </authorList>
    </citation>
    <scope>NUCLEOTIDE SEQUENCE [LARGE SCALE GENOMIC DNA]</scope>
    <source>
        <strain evidence="3">cv. CM334</strain>
    </source>
</reference>
<keyword evidence="3" id="KW-1185">Reference proteome</keyword>
<dbReference type="Gramene" id="PHT71150">
    <property type="protein sequence ID" value="PHT71150"/>
    <property type="gene ID" value="T459_26254"/>
</dbReference>
<dbReference type="EMBL" id="AYRZ02000010">
    <property type="protein sequence ID" value="PHT71150.1"/>
    <property type="molecule type" value="Genomic_DNA"/>
</dbReference>